<feature type="chain" id="PRO_5046389787" evidence="1">
    <location>
        <begin position="22"/>
        <end position="124"/>
    </location>
</feature>
<comment type="caution">
    <text evidence="2">The sequence shown here is derived from an EMBL/GenBank/DDBJ whole genome shotgun (WGS) entry which is preliminary data.</text>
</comment>
<sequence length="124" mass="14153">MRIHPKIIALFFATLSTSANAEFIHPLDFNNSEEQKEKVIEWIVNDVKETYCDGPLKMCQASTLRTMEKAEISAFKELTQAKERAILDNVIKTYCDGPIDMCSYSNLAAMYEQELEASAEKAHW</sequence>
<feature type="signal peptide" evidence="1">
    <location>
        <begin position="1"/>
        <end position="21"/>
    </location>
</feature>
<keyword evidence="1" id="KW-0732">Signal</keyword>
<evidence type="ECO:0000256" key="1">
    <source>
        <dbReference type="SAM" id="SignalP"/>
    </source>
</evidence>
<name>A0ABT4YAH4_METRE</name>
<organism evidence="2 3">
    <name type="scientific">Metapseudomonas resinovorans</name>
    <name type="common">Pseudomonas resinovorans</name>
    <dbReference type="NCBI Taxonomy" id="53412"/>
    <lineage>
        <taxon>Bacteria</taxon>
        <taxon>Pseudomonadati</taxon>
        <taxon>Pseudomonadota</taxon>
        <taxon>Gammaproteobacteria</taxon>
        <taxon>Pseudomonadales</taxon>
        <taxon>Pseudomonadaceae</taxon>
        <taxon>Metapseudomonas</taxon>
    </lineage>
</organism>
<reference evidence="2 3" key="1">
    <citation type="submission" date="2022-07" db="EMBL/GenBank/DDBJ databases">
        <title>Genome Analysis of Selected Gammaproteobacteria from Nigerian Food snails.</title>
        <authorList>
            <person name="Okafor A.C."/>
        </authorList>
    </citation>
    <scope>NUCLEOTIDE SEQUENCE [LARGE SCALE GENOMIC DNA]</scope>
    <source>
        <strain evidence="2 3">Awg 2</strain>
    </source>
</reference>
<evidence type="ECO:0000313" key="3">
    <source>
        <dbReference type="Proteomes" id="UP001211689"/>
    </source>
</evidence>
<evidence type="ECO:0000313" key="2">
    <source>
        <dbReference type="EMBL" id="MDA8485881.1"/>
    </source>
</evidence>
<accession>A0ABT4YAH4</accession>
<dbReference type="Proteomes" id="UP001211689">
    <property type="component" value="Unassembled WGS sequence"/>
</dbReference>
<dbReference type="EMBL" id="JANEWF010000035">
    <property type="protein sequence ID" value="MDA8485881.1"/>
    <property type="molecule type" value="Genomic_DNA"/>
</dbReference>
<protein>
    <submittedName>
        <fullName evidence="2">Uncharacterized protein</fullName>
    </submittedName>
</protein>
<gene>
    <name evidence="2" type="ORF">NNO07_22670</name>
</gene>
<proteinExistence type="predicted"/>
<dbReference type="RefSeq" id="WP_271472038.1">
    <property type="nucleotide sequence ID" value="NZ_JANEWF010000035.1"/>
</dbReference>
<keyword evidence="3" id="KW-1185">Reference proteome</keyword>